<reference evidence="1 2" key="1">
    <citation type="journal article" date="2017" name="BMC Genomics">
        <title>Xanthomonas adaptation to common bean is associated with horizontal transfers of genes encoding TAL effectors.</title>
        <authorList>
            <person name="Ruh M."/>
            <person name="Briand M."/>
            <person name="Bonneau S."/>
            <person name="Jacques M.A."/>
            <person name="Chen N.W.G."/>
        </authorList>
    </citation>
    <scope>NUCLEOTIDE SEQUENCE [LARGE SCALE GENOMIC DNA]</scope>
    <source>
        <strain evidence="1 2">CFBP6991</strain>
    </source>
</reference>
<organism evidence="1 2">
    <name type="scientific">Xanthomonas citri pv. phaseoli var. fuscans</name>
    <dbReference type="NCBI Taxonomy" id="473423"/>
    <lineage>
        <taxon>Bacteria</taxon>
        <taxon>Pseudomonadati</taxon>
        <taxon>Pseudomonadota</taxon>
        <taxon>Gammaproteobacteria</taxon>
        <taxon>Lysobacterales</taxon>
        <taxon>Lysobacteraceae</taxon>
        <taxon>Xanthomonas</taxon>
    </lineage>
</organism>
<name>A0AB33F592_XANCI</name>
<evidence type="ECO:0000313" key="1">
    <source>
        <dbReference type="EMBL" id="ATS83307.1"/>
    </source>
</evidence>
<accession>A0AB33F592</accession>
<evidence type="ECO:0000313" key="2">
    <source>
        <dbReference type="Proteomes" id="UP000230560"/>
    </source>
</evidence>
<sequence>MMAAKQKSGPMCVVTIGFQHLLVPVAEGMKMVALLANAIEVEYDHEAVRRVGYIAGEPVRVRFETVTAAQVRLRPELQGSGNRGVLMLEGPRQ</sequence>
<dbReference type="Proteomes" id="UP000230560">
    <property type="component" value="Chromosome"/>
</dbReference>
<gene>
    <name evidence="1" type="ORF">XcfCFBP6991P_04480</name>
</gene>
<proteinExistence type="predicted"/>
<protein>
    <submittedName>
        <fullName evidence="1">Uncharacterized protein</fullName>
    </submittedName>
</protein>
<dbReference type="EMBL" id="CP021015">
    <property type="protein sequence ID" value="ATS83307.1"/>
    <property type="molecule type" value="Genomic_DNA"/>
</dbReference>
<dbReference type="AlphaFoldDB" id="A0AB33F592"/>